<dbReference type="Proteomes" id="UP000823913">
    <property type="component" value="Unassembled WGS sequence"/>
</dbReference>
<dbReference type="Pfam" id="PF01636">
    <property type="entry name" value="APH"/>
    <property type="match status" value="1"/>
</dbReference>
<reference evidence="2" key="1">
    <citation type="submission" date="2020-10" db="EMBL/GenBank/DDBJ databases">
        <authorList>
            <person name="Gilroy R."/>
        </authorList>
    </citation>
    <scope>NUCLEOTIDE SEQUENCE</scope>
    <source>
        <strain evidence="2">ChiW16-3235</strain>
    </source>
</reference>
<evidence type="ECO:0000259" key="1">
    <source>
        <dbReference type="Pfam" id="PF01636"/>
    </source>
</evidence>
<sequence length="249" mass="28586">MSEKILVAEMLGKKLYRDGDLAIKEFEEGYSKADILNEALNQARVEETDLNIPKIHAVQVADGKWSISMDYIEGVTLNKLMHEHPEKEDEYLNMFVDLQRTVLSKRVPMLNKLKDKMQGSISMANLDATTRYDLHMRLDALPKHLNLCHGDFHPCNIIIAADGTPYIIDWSHATQGNSSADVARTYLSFYLDGKEVLAEKYLDLYCKKSDTAKQYVQKWIPIVAASRLTKAKKEEDQFLRRWIGVVDYQ</sequence>
<dbReference type="SUPFAM" id="SSF56112">
    <property type="entry name" value="Protein kinase-like (PK-like)"/>
    <property type="match status" value="1"/>
</dbReference>
<feature type="domain" description="Aminoglycoside phosphotransferase" evidence="1">
    <location>
        <begin position="19"/>
        <end position="209"/>
    </location>
</feature>
<dbReference type="PANTHER" id="PTHR21310">
    <property type="entry name" value="AMINOGLYCOSIDE PHOSPHOTRANSFERASE-RELATED-RELATED"/>
    <property type="match status" value="1"/>
</dbReference>
<dbReference type="EMBL" id="DVHK01000008">
    <property type="protein sequence ID" value="HIR66497.1"/>
    <property type="molecule type" value="Genomic_DNA"/>
</dbReference>
<protein>
    <submittedName>
        <fullName evidence="2">Phosphotransferase</fullName>
    </submittedName>
</protein>
<dbReference type="InterPro" id="IPR002575">
    <property type="entry name" value="Aminoglycoside_PTrfase"/>
</dbReference>
<proteinExistence type="predicted"/>
<dbReference type="InterPro" id="IPR011009">
    <property type="entry name" value="Kinase-like_dom_sf"/>
</dbReference>
<name>A0A9D1E5H3_9FIRM</name>
<accession>A0A9D1E5H3</accession>
<comment type="caution">
    <text evidence="2">The sequence shown here is derived from an EMBL/GenBank/DDBJ whole genome shotgun (WGS) entry which is preliminary data.</text>
</comment>
<evidence type="ECO:0000313" key="3">
    <source>
        <dbReference type="Proteomes" id="UP000823913"/>
    </source>
</evidence>
<reference evidence="2" key="2">
    <citation type="journal article" date="2021" name="PeerJ">
        <title>Extensive microbial diversity within the chicken gut microbiome revealed by metagenomics and culture.</title>
        <authorList>
            <person name="Gilroy R."/>
            <person name="Ravi A."/>
            <person name="Getino M."/>
            <person name="Pursley I."/>
            <person name="Horton D.L."/>
            <person name="Alikhan N.F."/>
            <person name="Baker D."/>
            <person name="Gharbi K."/>
            <person name="Hall N."/>
            <person name="Watson M."/>
            <person name="Adriaenssens E.M."/>
            <person name="Foster-Nyarko E."/>
            <person name="Jarju S."/>
            <person name="Secka A."/>
            <person name="Antonio M."/>
            <person name="Oren A."/>
            <person name="Chaudhuri R.R."/>
            <person name="La Ragione R."/>
            <person name="Hildebrand F."/>
            <person name="Pallen M.J."/>
        </authorList>
    </citation>
    <scope>NUCLEOTIDE SEQUENCE</scope>
    <source>
        <strain evidence="2">ChiW16-3235</strain>
    </source>
</reference>
<dbReference type="InterPro" id="IPR051678">
    <property type="entry name" value="AGP_Transferase"/>
</dbReference>
<dbReference type="AlphaFoldDB" id="A0A9D1E5H3"/>
<organism evidence="2 3">
    <name type="scientific">Candidatus Coproplasma avicola</name>
    <dbReference type="NCBI Taxonomy" id="2840744"/>
    <lineage>
        <taxon>Bacteria</taxon>
        <taxon>Bacillati</taxon>
        <taxon>Bacillota</taxon>
        <taxon>Clostridia</taxon>
        <taxon>Eubacteriales</taxon>
        <taxon>Candidatus Coproplasma</taxon>
    </lineage>
</organism>
<gene>
    <name evidence="2" type="ORF">IAB94_00440</name>
</gene>
<dbReference type="Gene3D" id="3.90.1200.10">
    <property type="match status" value="1"/>
</dbReference>
<evidence type="ECO:0000313" key="2">
    <source>
        <dbReference type="EMBL" id="HIR66497.1"/>
    </source>
</evidence>